<dbReference type="InterPro" id="IPR013094">
    <property type="entry name" value="AB_hydrolase_3"/>
</dbReference>
<dbReference type="Gene3D" id="3.40.50.1820">
    <property type="entry name" value="alpha/beta hydrolase"/>
    <property type="match status" value="1"/>
</dbReference>
<gene>
    <name evidence="3" type="ORF">JO380_001758</name>
</gene>
<dbReference type="InterPro" id="IPR050300">
    <property type="entry name" value="GDXG_lipolytic_enzyme"/>
</dbReference>
<dbReference type="Pfam" id="PF07859">
    <property type="entry name" value="Abhydrolase_3"/>
    <property type="match status" value="1"/>
</dbReference>
<evidence type="ECO:0000256" key="1">
    <source>
        <dbReference type="ARBA" id="ARBA00022801"/>
    </source>
</evidence>
<dbReference type="PANTHER" id="PTHR48081">
    <property type="entry name" value="AB HYDROLASE SUPERFAMILY PROTEIN C4A8.06C"/>
    <property type="match status" value="1"/>
</dbReference>
<dbReference type="EMBL" id="JAUSVM010000001">
    <property type="protein sequence ID" value="MDQ0425377.1"/>
    <property type="molecule type" value="Genomic_DNA"/>
</dbReference>
<sequence length="318" mass="34320">MREGAVAALDADFARLAVARALMVGPVRPDRPLVEDRRVAERWVARFGAGPAGAEVRGERTSAGSLVVRPSGAAGARDDVRVVYLHGGGMVYYSTAVFAPFLQVLADEVGAPVECFDYAKAPERAVGESVDDLARRVRERCHTLAPRRLLLLGDSVGGLLGLHLALRVCPGAFERVGLLYPVLDLHGERGSYDEFGEGYFLDRDRMRLFRGLLRPALAERDLDPMHLTDVDLARLGSPLVVTAGCDVLRDEGHAWVDGLRARGVAVEHQVFPALPHDFCLYAPRLPAARDAVRSIATGLTRTLRTPAGDGGTTPGRTT</sequence>
<dbReference type="SUPFAM" id="SSF53474">
    <property type="entry name" value="alpha/beta-Hydrolases"/>
    <property type="match status" value="1"/>
</dbReference>
<organism evidence="3 4">
    <name type="scientific">Cellulomonas iranensis</name>
    <dbReference type="NCBI Taxonomy" id="76862"/>
    <lineage>
        <taxon>Bacteria</taxon>
        <taxon>Bacillati</taxon>
        <taxon>Actinomycetota</taxon>
        <taxon>Actinomycetes</taxon>
        <taxon>Micrococcales</taxon>
        <taxon>Cellulomonadaceae</taxon>
        <taxon>Cellulomonas</taxon>
    </lineage>
</organism>
<evidence type="ECO:0000259" key="2">
    <source>
        <dbReference type="Pfam" id="PF07859"/>
    </source>
</evidence>
<dbReference type="RefSeq" id="WP_217997357.1">
    <property type="nucleotide sequence ID" value="NZ_JAUSVM010000001.1"/>
</dbReference>
<dbReference type="InterPro" id="IPR029058">
    <property type="entry name" value="AB_hydrolase_fold"/>
</dbReference>
<protein>
    <submittedName>
        <fullName evidence="3">Acetyl esterase/lipase</fullName>
    </submittedName>
</protein>
<evidence type="ECO:0000313" key="3">
    <source>
        <dbReference type="EMBL" id="MDQ0425377.1"/>
    </source>
</evidence>
<proteinExistence type="predicted"/>
<dbReference type="Proteomes" id="UP001240250">
    <property type="component" value="Unassembled WGS sequence"/>
</dbReference>
<keyword evidence="4" id="KW-1185">Reference proteome</keyword>
<feature type="domain" description="Alpha/beta hydrolase fold-3" evidence="2">
    <location>
        <begin position="82"/>
        <end position="279"/>
    </location>
</feature>
<name>A0ABU0GLC2_9CELL</name>
<reference evidence="3 4" key="1">
    <citation type="submission" date="2023-07" db="EMBL/GenBank/DDBJ databases">
        <title>Sequencing the genomes of 1000 actinobacteria strains.</title>
        <authorList>
            <person name="Klenk H.-P."/>
        </authorList>
    </citation>
    <scope>NUCLEOTIDE SEQUENCE [LARGE SCALE GENOMIC DNA]</scope>
    <source>
        <strain evidence="3 4">DSM 14785</strain>
    </source>
</reference>
<keyword evidence="1" id="KW-0378">Hydrolase</keyword>
<comment type="caution">
    <text evidence="3">The sequence shown here is derived from an EMBL/GenBank/DDBJ whole genome shotgun (WGS) entry which is preliminary data.</text>
</comment>
<dbReference type="PANTHER" id="PTHR48081:SF8">
    <property type="entry name" value="ALPHA_BETA HYDROLASE FOLD-3 DOMAIN-CONTAINING PROTEIN-RELATED"/>
    <property type="match status" value="1"/>
</dbReference>
<accession>A0ABU0GLC2</accession>
<evidence type="ECO:0000313" key="4">
    <source>
        <dbReference type="Proteomes" id="UP001240250"/>
    </source>
</evidence>